<reference evidence="1 2" key="1">
    <citation type="submission" date="2020-08" db="EMBL/GenBank/DDBJ databases">
        <authorList>
            <person name="Sun Q."/>
            <person name="Inoue M."/>
        </authorList>
    </citation>
    <scope>NUCLEOTIDE SEQUENCE [LARGE SCALE GENOMIC DNA]</scope>
    <source>
        <strain evidence="1 2">CCM 8938</strain>
    </source>
</reference>
<name>A0ABR7KZ18_9SPHI</name>
<dbReference type="InterPro" id="IPR011463">
    <property type="entry name" value="DUF1569"/>
</dbReference>
<protein>
    <submittedName>
        <fullName evidence="1">DUF1569 domain-containing protein</fullName>
    </submittedName>
</protein>
<comment type="caution">
    <text evidence="1">The sequence shown here is derived from an EMBL/GenBank/DDBJ whole genome shotgun (WGS) entry which is preliminary data.</text>
</comment>
<dbReference type="Gene3D" id="1.20.120.450">
    <property type="entry name" value="dinb family like domain"/>
    <property type="match status" value="1"/>
</dbReference>
<dbReference type="Proteomes" id="UP000652755">
    <property type="component" value="Unassembled WGS sequence"/>
</dbReference>
<gene>
    <name evidence="1" type="ORF">H7U22_21580</name>
</gene>
<organism evidence="1 2">
    <name type="scientific">Pedobacter fastidiosus</name>
    <dbReference type="NCBI Taxonomy" id="2765361"/>
    <lineage>
        <taxon>Bacteria</taxon>
        <taxon>Pseudomonadati</taxon>
        <taxon>Bacteroidota</taxon>
        <taxon>Sphingobacteriia</taxon>
        <taxon>Sphingobacteriales</taxon>
        <taxon>Sphingobacteriaceae</taxon>
        <taxon>Pedobacter</taxon>
    </lineage>
</organism>
<dbReference type="RefSeq" id="WP_187073437.1">
    <property type="nucleotide sequence ID" value="NZ_JACRYL010000032.1"/>
</dbReference>
<evidence type="ECO:0000313" key="1">
    <source>
        <dbReference type="EMBL" id="MBC6113017.1"/>
    </source>
</evidence>
<sequence>MKTVFDQTTREELIGRINLLDENSQAQWGKMTVGQMLRHCSMWDEMAQGKTKYKQSVLGKLVGKLALKDMLKDEPVKRNLPTVPSFKMTGEYNVAEEKAHWIKLQNDYPQLGDAGFLHPFFGHLNKEQTGRLVYKHADHHLRQFNA</sequence>
<evidence type="ECO:0000313" key="2">
    <source>
        <dbReference type="Proteomes" id="UP000652755"/>
    </source>
</evidence>
<dbReference type="InterPro" id="IPR034660">
    <property type="entry name" value="DinB/YfiT-like"/>
</dbReference>
<proteinExistence type="predicted"/>
<dbReference type="EMBL" id="JACRYL010000032">
    <property type="protein sequence ID" value="MBC6113017.1"/>
    <property type="molecule type" value="Genomic_DNA"/>
</dbReference>
<dbReference type="Pfam" id="PF07606">
    <property type="entry name" value="DUF1569"/>
    <property type="match status" value="1"/>
</dbReference>
<accession>A0ABR7KZ18</accession>
<keyword evidence="2" id="KW-1185">Reference proteome</keyword>